<dbReference type="PANTHER" id="PTHR12547">
    <property type="entry name" value="CCCH ZINC FINGER/TIS11-RELATED"/>
    <property type="match status" value="1"/>
</dbReference>
<evidence type="ECO:0000259" key="7">
    <source>
        <dbReference type="PROSITE" id="PS50103"/>
    </source>
</evidence>
<feature type="compositionally biased region" description="Low complexity" evidence="6">
    <location>
        <begin position="238"/>
        <end position="249"/>
    </location>
</feature>
<evidence type="ECO:0000256" key="2">
    <source>
        <dbReference type="ARBA" id="ARBA00022737"/>
    </source>
</evidence>
<protein>
    <recommendedName>
        <fullName evidence="7">C3H1-type domain-containing protein</fullName>
    </recommendedName>
</protein>
<reference evidence="8" key="1">
    <citation type="submission" date="2023-10" db="EMBL/GenBank/DDBJ databases">
        <authorList>
            <person name="Chen Y."/>
            <person name="Shah S."/>
            <person name="Dougan E. K."/>
            <person name="Thang M."/>
            <person name="Chan C."/>
        </authorList>
    </citation>
    <scope>NUCLEOTIDE SEQUENCE [LARGE SCALE GENOMIC DNA]</scope>
</reference>
<proteinExistence type="predicted"/>
<name>A0ABN9S2I3_9DINO</name>
<dbReference type="Gene3D" id="3.30.1370.210">
    <property type="match status" value="1"/>
</dbReference>
<evidence type="ECO:0000313" key="9">
    <source>
        <dbReference type="Proteomes" id="UP001189429"/>
    </source>
</evidence>
<accession>A0ABN9S2I3</accession>
<feature type="region of interest" description="Disordered" evidence="6">
    <location>
        <begin position="214"/>
        <end position="253"/>
    </location>
</feature>
<feature type="region of interest" description="Disordered" evidence="6">
    <location>
        <begin position="21"/>
        <end position="60"/>
    </location>
</feature>
<dbReference type="PANTHER" id="PTHR12547:SF18">
    <property type="entry name" value="PROTEIN TIS11"/>
    <property type="match status" value="1"/>
</dbReference>
<sequence>MPAAAPPRLRLRLALDAMIATGQPSAGPAPGAPPPRGGKGGRRPRRAGAGRAERGEAGGPMVGPLWKTRLCNFHASGGCRNSSECPFAHGEGDLRPSPDFERTSVCPALLSRGQCDRPGCRYAHHAEELRVQKGLLKTKMCAFYQSDHCIVGEACRFAHSEREIQEALAMQRAAAQGAHQPPPPLAEPAAQKMSNRQLWRSSFVAPLGDEAAPALASGSLGNPRQLPERPGQRAARELSPLAPSAADSSGPKPARVPLPAFSLTAPPGLLEFPARVSDSKVVIDAGLAEIEGMVLDIEEEVIASNVLLESGLPQKVPLPAPYSSRLLARVVTLEEEIAELGPREPAAPLVAELTKARLEHGRPGAPPAALGRRRKLTIGVRADLDELGLDDGAGGGGSVRAGQRYAGCALCPRANGSHAAGGGACAACTCGVKVVSRNTFLTTEDEEAQEAAARRAADAEFAHLETRRYESACCRAAARRCRTFPTPRLTKLRPVLEGMDRITEDQEEEGANGVGPLASRLAAEREERERLAAELEELDKDKSTEIDAFMECQRHTNDVSEKLRAVEKALEPDALETLYSVLLDMVSDLGAPVEFNQHVSCFLPMDEQPEELVDLARAPDALRPLALQNTSSKASASMIDRSLRSVAEVRCHPIQRGFLKG</sequence>
<dbReference type="InterPro" id="IPR045877">
    <property type="entry name" value="ZFP36-like"/>
</dbReference>
<feature type="compositionally biased region" description="Basic and acidic residues" evidence="6">
    <location>
        <begin position="226"/>
        <end position="236"/>
    </location>
</feature>
<evidence type="ECO:0000256" key="3">
    <source>
        <dbReference type="ARBA" id="ARBA00022771"/>
    </source>
</evidence>
<evidence type="ECO:0000256" key="5">
    <source>
        <dbReference type="PROSITE-ProRule" id="PRU00723"/>
    </source>
</evidence>
<feature type="domain" description="C3H1-type" evidence="7">
    <location>
        <begin position="65"/>
        <end position="92"/>
    </location>
</feature>
<dbReference type="SMART" id="SM00356">
    <property type="entry name" value="ZnF_C3H1"/>
    <property type="match status" value="3"/>
</dbReference>
<dbReference type="InterPro" id="IPR000571">
    <property type="entry name" value="Znf_CCCH"/>
</dbReference>
<evidence type="ECO:0000256" key="1">
    <source>
        <dbReference type="ARBA" id="ARBA00022723"/>
    </source>
</evidence>
<dbReference type="InterPro" id="IPR036855">
    <property type="entry name" value="Znf_CCCH_sf"/>
</dbReference>
<dbReference type="SUPFAM" id="SSF90229">
    <property type="entry name" value="CCCH zinc finger"/>
    <property type="match status" value="2"/>
</dbReference>
<feature type="compositionally biased region" description="Basic residues" evidence="6">
    <location>
        <begin position="39"/>
        <end position="48"/>
    </location>
</feature>
<feature type="zinc finger region" description="C3H1-type" evidence="5">
    <location>
        <begin position="100"/>
        <end position="127"/>
    </location>
</feature>
<keyword evidence="1 5" id="KW-0479">Metal-binding</keyword>
<organism evidence="8 9">
    <name type="scientific">Prorocentrum cordatum</name>
    <dbReference type="NCBI Taxonomy" id="2364126"/>
    <lineage>
        <taxon>Eukaryota</taxon>
        <taxon>Sar</taxon>
        <taxon>Alveolata</taxon>
        <taxon>Dinophyceae</taxon>
        <taxon>Prorocentrales</taxon>
        <taxon>Prorocentraceae</taxon>
        <taxon>Prorocentrum</taxon>
    </lineage>
</organism>
<dbReference type="Gene3D" id="4.10.1000.10">
    <property type="entry name" value="Zinc finger, CCCH-type"/>
    <property type="match status" value="1"/>
</dbReference>
<keyword evidence="9" id="KW-1185">Reference proteome</keyword>
<gene>
    <name evidence="8" type="ORF">PCOR1329_LOCUS25942</name>
</gene>
<feature type="compositionally biased region" description="Low complexity" evidence="6">
    <location>
        <begin position="170"/>
        <end position="179"/>
    </location>
</feature>
<keyword evidence="3 5" id="KW-0863">Zinc-finger</keyword>
<evidence type="ECO:0000313" key="8">
    <source>
        <dbReference type="EMBL" id="CAK0825959.1"/>
    </source>
</evidence>
<dbReference type="Proteomes" id="UP001189429">
    <property type="component" value="Unassembled WGS sequence"/>
</dbReference>
<feature type="zinc finger region" description="C3H1-type" evidence="5">
    <location>
        <begin position="135"/>
        <end position="162"/>
    </location>
</feature>
<dbReference type="EMBL" id="CAUYUJ010009136">
    <property type="protein sequence ID" value="CAK0825959.1"/>
    <property type="molecule type" value="Genomic_DNA"/>
</dbReference>
<dbReference type="PROSITE" id="PS50103">
    <property type="entry name" value="ZF_C3H1"/>
    <property type="match status" value="3"/>
</dbReference>
<evidence type="ECO:0000256" key="6">
    <source>
        <dbReference type="SAM" id="MobiDB-lite"/>
    </source>
</evidence>
<evidence type="ECO:0000256" key="4">
    <source>
        <dbReference type="ARBA" id="ARBA00022833"/>
    </source>
</evidence>
<feature type="zinc finger region" description="C3H1-type" evidence="5">
    <location>
        <begin position="65"/>
        <end position="92"/>
    </location>
</feature>
<keyword evidence="2" id="KW-0677">Repeat</keyword>
<feature type="domain" description="C3H1-type" evidence="7">
    <location>
        <begin position="100"/>
        <end position="127"/>
    </location>
</feature>
<keyword evidence="4 5" id="KW-0862">Zinc</keyword>
<comment type="caution">
    <text evidence="8">The sequence shown here is derived from an EMBL/GenBank/DDBJ whole genome shotgun (WGS) entry which is preliminary data.</text>
</comment>
<feature type="region of interest" description="Disordered" evidence="6">
    <location>
        <begin position="170"/>
        <end position="192"/>
    </location>
</feature>
<dbReference type="Pfam" id="PF00642">
    <property type="entry name" value="zf-CCCH"/>
    <property type="match status" value="1"/>
</dbReference>
<feature type="domain" description="C3H1-type" evidence="7">
    <location>
        <begin position="135"/>
        <end position="162"/>
    </location>
</feature>